<keyword evidence="3" id="KW-0489">Methyltransferase</keyword>
<dbReference type="Proteomes" id="UP000782880">
    <property type="component" value="Unassembled WGS sequence"/>
</dbReference>
<sequence length="253" mass="28847">MAYNEFAYFYDELNGEADYDALFRYIQKELSAHGVTDGILADLGCGTGDLTLMLTQAGYDVIGIDQSEEMLGVLREKADELGLTGQLLLLRQDLLELDLYGTIRAAVSTFDTFSHIGPLERFEQAIRKAAYFMEKDGVFIFDLNTPYKHQKILAEQTFDIEAEDALCHWTNQYDEATGRVDISIDIAYQDTGEHFRESFCEYSYPLDTVETLLERYGFRVAKVADGEDFGPVRPDSPRWIITAIKQYTQEEKN</sequence>
<protein>
    <submittedName>
        <fullName evidence="3">Methyltransferase domain-containing protein</fullName>
    </submittedName>
</protein>
<evidence type="ECO:0000259" key="2">
    <source>
        <dbReference type="Pfam" id="PF13649"/>
    </source>
</evidence>
<reference evidence="3" key="1">
    <citation type="journal article" date="2021" name="PeerJ">
        <title>Extensive microbial diversity within the chicken gut microbiome revealed by metagenomics and culture.</title>
        <authorList>
            <person name="Gilroy R."/>
            <person name="Ravi A."/>
            <person name="Getino M."/>
            <person name="Pursley I."/>
            <person name="Horton D.L."/>
            <person name="Alikhan N.F."/>
            <person name="Baker D."/>
            <person name="Gharbi K."/>
            <person name="Hall N."/>
            <person name="Watson M."/>
            <person name="Adriaenssens E.M."/>
            <person name="Foster-Nyarko E."/>
            <person name="Jarju S."/>
            <person name="Secka A."/>
            <person name="Antonio M."/>
            <person name="Oren A."/>
            <person name="Chaudhuri R.R."/>
            <person name="La Ragione R."/>
            <person name="Hildebrand F."/>
            <person name="Pallen M.J."/>
        </authorList>
    </citation>
    <scope>NUCLEOTIDE SEQUENCE</scope>
    <source>
        <strain evidence="3">ChiBcec21-2208</strain>
    </source>
</reference>
<evidence type="ECO:0000256" key="1">
    <source>
        <dbReference type="ARBA" id="ARBA00022679"/>
    </source>
</evidence>
<dbReference type="SUPFAM" id="SSF53335">
    <property type="entry name" value="S-adenosyl-L-methionine-dependent methyltransferases"/>
    <property type="match status" value="1"/>
</dbReference>
<dbReference type="Pfam" id="PF13649">
    <property type="entry name" value="Methyltransf_25"/>
    <property type="match status" value="1"/>
</dbReference>
<proteinExistence type="predicted"/>
<dbReference type="Gene3D" id="3.40.50.150">
    <property type="entry name" value="Vaccinia Virus protein VP39"/>
    <property type="match status" value="1"/>
</dbReference>
<feature type="domain" description="Methyltransferase" evidence="2">
    <location>
        <begin position="42"/>
        <end position="137"/>
    </location>
</feature>
<dbReference type="GO" id="GO:0008168">
    <property type="term" value="F:methyltransferase activity"/>
    <property type="evidence" value="ECO:0007669"/>
    <property type="project" value="UniProtKB-KW"/>
</dbReference>
<reference evidence="3" key="2">
    <citation type="submission" date="2021-09" db="EMBL/GenBank/DDBJ databases">
        <authorList>
            <person name="Gilroy R."/>
        </authorList>
    </citation>
    <scope>NUCLEOTIDE SEQUENCE</scope>
    <source>
        <strain evidence="3">ChiBcec21-2208</strain>
    </source>
</reference>
<dbReference type="InterPro" id="IPR041698">
    <property type="entry name" value="Methyltransf_25"/>
</dbReference>
<organism evidence="3 4">
    <name type="scientific">Subdoligranulum variabile</name>
    <dbReference type="NCBI Taxonomy" id="214851"/>
    <lineage>
        <taxon>Bacteria</taxon>
        <taxon>Bacillati</taxon>
        <taxon>Bacillota</taxon>
        <taxon>Clostridia</taxon>
        <taxon>Eubacteriales</taxon>
        <taxon>Oscillospiraceae</taxon>
        <taxon>Subdoligranulum</taxon>
    </lineage>
</organism>
<dbReference type="CDD" id="cd02440">
    <property type="entry name" value="AdoMet_MTases"/>
    <property type="match status" value="1"/>
</dbReference>
<comment type="caution">
    <text evidence="3">The sequence shown here is derived from an EMBL/GenBank/DDBJ whole genome shotgun (WGS) entry which is preliminary data.</text>
</comment>
<dbReference type="GO" id="GO:0032259">
    <property type="term" value="P:methylation"/>
    <property type="evidence" value="ECO:0007669"/>
    <property type="project" value="UniProtKB-KW"/>
</dbReference>
<dbReference type="PANTHER" id="PTHR43861">
    <property type="entry name" value="TRANS-ACONITATE 2-METHYLTRANSFERASE-RELATED"/>
    <property type="match status" value="1"/>
</dbReference>
<evidence type="ECO:0000313" key="4">
    <source>
        <dbReference type="Proteomes" id="UP000782880"/>
    </source>
</evidence>
<dbReference type="AlphaFoldDB" id="A0A921IKR5"/>
<keyword evidence="1" id="KW-0808">Transferase</keyword>
<evidence type="ECO:0000313" key="3">
    <source>
        <dbReference type="EMBL" id="HJG27563.1"/>
    </source>
</evidence>
<name>A0A921IKR5_9FIRM</name>
<dbReference type="InterPro" id="IPR029063">
    <property type="entry name" value="SAM-dependent_MTases_sf"/>
</dbReference>
<accession>A0A921IKR5</accession>
<dbReference type="Gene3D" id="2.20.25.110">
    <property type="entry name" value="S-adenosyl-L-methionine-dependent methyltransferases"/>
    <property type="match status" value="1"/>
</dbReference>
<gene>
    <name evidence="3" type="ORF">K8V20_02800</name>
</gene>
<dbReference type="EMBL" id="DYVE01000071">
    <property type="protein sequence ID" value="HJG27563.1"/>
    <property type="molecule type" value="Genomic_DNA"/>
</dbReference>